<evidence type="ECO:0000313" key="1">
    <source>
        <dbReference type="EMBL" id="WFN36386.1"/>
    </source>
</evidence>
<accession>A0AAF0JMF6</accession>
<dbReference type="EMBL" id="CP091092">
    <property type="protein sequence ID" value="WFN36386.1"/>
    <property type="molecule type" value="Genomic_DNA"/>
</dbReference>
<evidence type="ECO:0000313" key="2">
    <source>
        <dbReference type="Proteomes" id="UP001218895"/>
    </source>
</evidence>
<dbReference type="Proteomes" id="UP001218895">
    <property type="component" value="Chromosome"/>
</dbReference>
<protein>
    <submittedName>
        <fullName evidence="1">Uncharacterized protein</fullName>
    </submittedName>
</protein>
<dbReference type="AlphaFoldDB" id="A0AAF0JMF6"/>
<sequence length="96" mass="11303">MGGILLVHPVEKTTNNIRIYMMHLFFINTHEKLNPGLYNVSHHVLELLSGKNRIIRDFVKSDLSKEKIIRITTVKKLKRDIYRNYLTCALVNPDLW</sequence>
<gene>
    <name evidence="1" type="ORF">L1994_09590</name>
</gene>
<organism evidence="1 2">
    <name type="scientific">Methanomicrobium antiquum</name>
    <dbReference type="NCBI Taxonomy" id="487686"/>
    <lineage>
        <taxon>Archaea</taxon>
        <taxon>Methanobacteriati</taxon>
        <taxon>Methanobacteriota</taxon>
        <taxon>Stenosarchaea group</taxon>
        <taxon>Methanomicrobia</taxon>
        <taxon>Methanomicrobiales</taxon>
        <taxon>Methanomicrobiaceae</taxon>
        <taxon>Methanomicrobium</taxon>
    </lineage>
</organism>
<dbReference type="KEGG" id="manq:L1994_09590"/>
<dbReference type="RefSeq" id="WP_278099223.1">
    <property type="nucleotide sequence ID" value="NZ_CP091092.1"/>
</dbReference>
<reference evidence="1" key="1">
    <citation type="submission" date="2022-01" db="EMBL/GenBank/DDBJ databases">
        <title>Complete genome of Methanomicrobium antiquum DSM 21220.</title>
        <authorList>
            <person name="Chen S.-C."/>
            <person name="You Y.-T."/>
            <person name="Zhou Y.-Z."/>
            <person name="Lai M.-C."/>
        </authorList>
    </citation>
    <scope>NUCLEOTIDE SEQUENCE</scope>
    <source>
        <strain evidence="1">DSM 21220</strain>
    </source>
</reference>
<keyword evidence="2" id="KW-1185">Reference proteome</keyword>
<proteinExistence type="predicted"/>
<name>A0AAF0JMF6_9EURY</name>
<dbReference type="GeneID" id="79950650"/>